<sequence length="504" mass="53788">MMTDYVIGLDIGTTSTIGILIALPDRVLAQAQRPVTLSSPEQGWAEENPEEWWRNCCEIIPELLDQGGVKASEVKGIGVAGMLPAVILLDETGQVLRPSIQQSDGRSGAEVAELAAEIDEDEFLARAGNGINQQLLATKLRWIEKHEPEVFGRIATVMGSYDYINYRLTGERAVEQNWALEAGFVNLASHELDDDLIALAHIPRSAIPVKRASHEVMGHVSAAAAAATGLPEGIAVIGGAADHIASGYAAGVTRPGDILLKFGGAADVLVASDKPQPDARMFLDYHLVPGMFMPNGCMASGGSALNWFVAHLAQGEAARADAAGISLHQHLDVIAAQTPAGADGVQIIPYFLGEKTPIHDAQARGVIHGLSLNHDLRHMWRALLEGFAYAFRHHVEVFRDMGHPSTRFLASDGGARSRFWMQICADVLQQPVQLLHGHPGSCLGAAYMAAVGAGLTDDFSGVSNFISQGDVIAPDPANAAIYDSGYRRFRATYDAMVAARGRAA</sequence>
<dbReference type="PANTHER" id="PTHR43095:SF5">
    <property type="entry name" value="XYLULOSE KINASE"/>
    <property type="match status" value="1"/>
</dbReference>
<dbReference type="InterPro" id="IPR000577">
    <property type="entry name" value="Carb_kinase_FGGY"/>
</dbReference>
<dbReference type="Pfam" id="PF02782">
    <property type="entry name" value="FGGY_C"/>
    <property type="match status" value="1"/>
</dbReference>
<evidence type="ECO:0000256" key="2">
    <source>
        <dbReference type="ARBA" id="ARBA00022679"/>
    </source>
</evidence>
<dbReference type="InterPro" id="IPR018483">
    <property type="entry name" value="Carb_kinase_FGGY_CS"/>
</dbReference>
<evidence type="ECO:0000259" key="5">
    <source>
        <dbReference type="Pfam" id="PF00370"/>
    </source>
</evidence>
<dbReference type="InterPro" id="IPR050406">
    <property type="entry name" value="FGGY_Carb_Kinase"/>
</dbReference>
<evidence type="ECO:0000256" key="1">
    <source>
        <dbReference type="ARBA" id="ARBA00009156"/>
    </source>
</evidence>
<gene>
    <name evidence="7" type="ORF">SAMN05421538_103281</name>
</gene>
<accession>A0A1G6ZJQ2</accession>
<proteinExistence type="inferred from homology"/>
<evidence type="ECO:0000313" key="8">
    <source>
        <dbReference type="Proteomes" id="UP000199344"/>
    </source>
</evidence>
<dbReference type="GO" id="GO:0016773">
    <property type="term" value="F:phosphotransferase activity, alcohol group as acceptor"/>
    <property type="evidence" value="ECO:0007669"/>
    <property type="project" value="InterPro"/>
</dbReference>
<dbReference type="STRING" id="591205.SAMN05421538_103281"/>
<dbReference type="GO" id="GO:0005975">
    <property type="term" value="P:carbohydrate metabolic process"/>
    <property type="evidence" value="ECO:0007669"/>
    <property type="project" value="InterPro"/>
</dbReference>
<dbReference type="InterPro" id="IPR018485">
    <property type="entry name" value="FGGY_C"/>
</dbReference>
<feature type="domain" description="Carbohydrate kinase FGGY N-terminal" evidence="5">
    <location>
        <begin position="5"/>
        <end position="245"/>
    </location>
</feature>
<keyword evidence="3 4" id="KW-0418">Kinase</keyword>
<dbReference type="PIRSF" id="PIRSF000538">
    <property type="entry name" value="GlpK"/>
    <property type="match status" value="1"/>
</dbReference>
<evidence type="ECO:0000256" key="3">
    <source>
        <dbReference type="ARBA" id="ARBA00022777"/>
    </source>
</evidence>
<dbReference type="GO" id="GO:0016301">
    <property type="term" value="F:kinase activity"/>
    <property type="evidence" value="ECO:0007669"/>
    <property type="project" value="UniProtKB-KW"/>
</dbReference>
<protein>
    <submittedName>
        <fullName evidence="7">Xylulokinase</fullName>
    </submittedName>
</protein>
<dbReference type="InterPro" id="IPR043129">
    <property type="entry name" value="ATPase_NBD"/>
</dbReference>
<feature type="domain" description="Carbohydrate kinase FGGY C-terminal" evidence="6">
    <location>
        <begin position="271"/>
        <end position="452"/>
    </location>
</feature>
<evidence type="ECO:0000259" key="6">
    <source>
        <dbReference type="Pfam" id="PF02782"/>
    </source>
</evidence>
<dbReference type="AlphaFoldDB" id="A0A1G6ZJQ2"/>
<dbReference type="Proteomes" id="UP000199344">
    <property type="component" value="Unassembled WGS sequence"/>
</dbReference>
<reference evidence="7 8" key="1">
    <citation type="submission" date="2016-10" db="EMBL/GenBank/DDBJ databases">
        <authorList>
            <person name="de Groot N.N."/>
        </authorList>
    </citation>
    <scope>NUCLEOTIDE SEQUENCE [LARGE SCALE GENOMIC DNA]</scope>
    <source>
        <strain evidence="7 8">DSM 22220</strain>
    </source>
</reference>
<evidence type="ECO:0000313" key="7">
    <source>
        <dbReference type="EMBL" id="SDE02731.1"/>
    </source>
</evidence>
<dbReference type="PROSITE" id="PS00445">
    <property type="entry name" value="FGGY_KINASES_2"/>
    <property type="match status" value="1"/>
</dbReference>
<keyword evidence="2 4" id="KW-0808">Transferase</keyword>
<keyword evidence="8" id="KW-1185">Reference proteome</keyword>
<dbReference type="EMBL" id="FNAH01000003">
    <property type="protein sequence ID" value="SDE02731.1"/>
    <property type="molecule type" value="Genomic_DNA"/>
</dbReference>
<evidence type="ECO:0000256" key="4">
    <source>
        <dbReference type="RuleBase" id="RU003733"/>
    </source>
</evidence>
<dbReference type="PANTHER" id="PTHR43095">
    <property type="entry name" value="SUGAR KINASE"/>
    <property type="match status" value="1"/>
</dbReference>
<dbReference type="Gene3D" id="3.30.420.40">
    <property type="match status" value="2"/>
</dbReference>
<organism evidence="7 8">
    <name type="scientific">Paracoccus isoporae</name>
    <dbReference type="NCBI Taxonomy" id="591205"/>
    <lineage>
        <taxon>Bacteria</taxon>
        <taxon>Pseudomonadati</taxon>
        <taxon>Pseudomonadota</taxon>
        <taxon>Alphaproteobacteria</taxon>
        <taxon>Rhodobacterales</taxon>
        <taxon>Paracoccaceae</taxon>
        <taxon>Paracoccus</taxon>
    </lineage>
</organism>
<name>A0A1G6ZJQ2_9RHOB</name>
<dbReference type="InterPro" id="IPR018484">
    <property type="entry name" value="FGGY_N"/>
</dbReference>
<dbReference type="CDD" id="cd07804">
    <property type="entry name" value="ASKHA_NBD_FGGY_RrXK-like"/>
    <property type="match status" value="1"/>
</dbReference>
<dbReference type="Pfam" id="PF00370">
    <property type="entry name" value="FGGY_N"/>
    <property type="match status" value="1"/>
</dbReference>
<dbReference type="SUPFAM" id="SSF53067">
    <property type="entry name" value="Actin-like ATPase domain"/>
    <property type="match status" value="2"/>
</dbReference>
<comment type="similarity">
    <text evidence="1 4">Belongs to the FGGY kinase family.</text>
</comment>